<comment type="caution">
    <text evidence="2">The sequence shown here is derived from an EMBL/GenBank/DDBJ whole genome shotgun (WGS) entry which is preliminary data.</text>
</comment>
<sequence length="540" mass="59197">MPAWKGWDEAGVRQPMPQSSGFTPINAPAPTASVPGGIVRDTTQQTPTIRNVEAVSSAAGRTADAPGGEKTTKKTRKRASTDTKATTSKRQKTDGHIDDTPTLAEDAPVKVLKEVAKASKPSSSRSKQVASTKTKRNKGAPEGSGSNATAQMQPDISQLGYAPATSMEKVQQSAPLTSMNVLSAAQGYGTTLYDSHFGTNTPLEGLDMPRLFLTPRTHRRNSKKTACAPRLSPAEEEDGLDLLFEQITTEFDSGALAVDKAYAVAIPVVNSTQLPTPCNSDEPAPTSTRRQPARKVKKLAQDEIQTEEDFFNSHASDEEGPDIDHIPPPRSPAPPSRDRKHNAREVEHDEDYGGALLTDAEKKILHELKVAQQNSAKTIVRKPFPKPVLDRSPIFGASNSALLRTCFRVGEALNVGCQAVRENKTVLLELYARVMQSWREEKPGRHQHFVLHDLYHDNPPHVNGTFDLWDQSRLWELDSKAFLVGRSEGIMCRLIGRMKPDGQKWKLEILSIWEATWEDVESVAGICARPGGEPWLNEAE</sequence>
<dbReference type="AlphaFoldDB" id="A0AAE0WLK5"/>
<name>A0AAE0WLK5_9PEZI</name>
<keyword evidence="3" id="KW-1185">Reference proteome</keyword>
<evidence type="ECO:0000256" key="1">
    <source>
        <dbReference type="SAM" id="MobiDB-lite"/>
    </source>
</evidence>
<feature type="region of interest" description="Disordered" evidence="1">
    <location>
        <begin position="272"/>
        <end position="350"/>
    </location>
</feature>
<evidence type="ECO:0000313" key="3">
    <source>
        <dbReference type="Proteomes" id="UP001274830"/>
    </source>
</evidence>
<organism evidence="2 3">
    <name type="scientific">Recurvomyces mirabilis</name>
    <dbReference type="NCBI Taxonomy" id="574656"/>
    <lineage>
        <taxon>Eukaryota</taxon>
        <taxon>Fungi</taxon>
        <taxon>Dikarya</taxon>
        <taxon>Ascomycota</taxon>
        <taxon>Pezizomycotina</taxon>
        <taxon>Dothideomycetes</taxon>
        <taxon>Dothideomycetidae</taxon>
        <taxon>Mycosphaerellales</taxon>
        <taxon>Teratosphaeriaceae</taxon>
        <taxon>Recurvomyces</taxon>
    </lineage>
</organism>
<feature type="region of interest" description="Disordered" evidence="1">
    <location>
        <begin position="1"/>
        <end position="153"/>
    </location>
</feature>
<feature type="compositionally biased region" description="Basic and acidic residues" evidence="1">
    <location>
        <begin position="107"/>
        <end position="117"/>
    </location>
</feature>
<feature type="compositionally biased region" description="Low complexity" evidence="1">
    <location>
        <begin position="118"/>
        <end position="131"/>
    </location>
</feature>
<accession>A0AAE0WLK5</accession>
<dbReference type="EMBL" id="JAUTXT010000022">
    <property type="protein sequence ID" value="KAK3673931.1"/>
    <property type="molecule type" value="Genomic_DNA"/>
</dbReference>
<feature type="compositionally biased region" description="Polar residues" evidence="1">
    <location>
        <begin position="144"/>
        <end position="153"/>
    </location>
</feature>
<reference evidence="2" key="1">
    <citation type="submission" date="2023-07" db="EMBL/GenBank/DDBJ databases">
        <title>Black Yeasts Isolated from many extreme environments.</title>
        <authorList>
            <person name="Coleine C."/>
            <person name="Stajich J.E."/>
            <person name="Selbmann L."/>
        </authorList>
    </citation>
    <scope>NUCLEOTIDE SEQUENCE</scope>
    <source>
        <strain evidence="2">CCFEE 5485</strain>
    </source>
</reference>
<feature type="compositionally biased region" description="Basic and acidic residues" evidence="1">
    <location>
        <begin position="1"/>
        <end position="11"/>
    </location>
</feature>
<dbReference type="Proteomes" id="UP001274830">
    <property type="component" value="Unassembled WGS sequence"/>
</dbReference>
<protein>
    <submittedName>
        <fullName evidence="2">Uncharacterized protein</fullName>
    </submittedName>
</protein>
<evidence type="ECO:0000313" key="2">
    <source>
        <dbReference type="EMBL" id="KAK3673931.1"/>
    </source>
</evidence>
<proteinExistence type="predicted"/>
<gene>
    <name evidence="2" type="ORF">LTR78_006133</name>
</gene>
<feature type="compositionally biased region" description="Polar residues" evidence="1">
    <location>
        <begin position="272"/>
        <end position="290"/>
    </location>
</feature>